<feature type="binding site" evidence="10">
    <location>
        <position position="165"/>
    </location>
    <ligand>
        <name>Mn(2+)</name>
        <dbReference type="ChEBI" id="CHEBI:29035"/>
    </ligand>
</feature>
<accession>A0A4R6RC31</accession>
<evidence type="ECO:0000256" key="4">
    <source>
        <dbReference type="ARBA" id="ARBA00022801"/>
    </source>
</evidence>
<gene>
    <name evidence="10" type="primary">cas1</name>
    <name evidence="11" type="ORF">EV672_10499</name>
</gene>
<dbReference type="GO" id="GO:0004520">
    <property type="term" value="F:DNA endonuclease activity"/>
    <property type="evidence" value="ECO:0007669"/>
    <property type="project" value="InterPro"/>
</dbReference>
<dbReference type="InterPro" id="IPR042206">
    <property type="entry name" value="CRISPR-assoc_Cas1_C"/>
</dbReference>
<keyword evidence="2 10" id="KW-0479">Metal-binding</keyword>
<dbReference type="Pfam" id="PF01867">
    <property type="entry name" value="Cas_Cas1"/>
    <property type="match status" value="1"/>
</dbReference>
<comment type="function">
    <text evidence="10">CRISPR (clustered regularly interspaced short palindromic repeat), is an adaptive immune system that provides protection against mobile genetic elements (viruses, transposable elements and conjugative plasmids). CRISPR clusters contain spacers, sequences complementary to antecedent mobile elements, and target invading nucleic acids. CRISPR clusters are transcribed and processed into CRISPR RNA (crRNA). Acts as a dsDNA endonuclease. Involved in the integration of spacer DNA into the CRISPR cassette.</text>
</comment>
<organism evidence="11 12">
    <name type="scientific">Aquabacterium commune</name>
    <dbReference type="NCBI Taxonomy" id="70586"/>
    <lineage>
        <taxon>Bacteria</taxon>
        <taxon>Pseudomonadati</taxon>
        <taxon>Pseudomonadota</taxon>
        <taxon>Betaproteobacteria</taxon>
        <taxon>Burkholderiales</taxon>
        <taxon>Aquabacterium</taxon>
    </lineage>
</organism>
<keyword evidence="1 10" id="KW-0540">Nuclease</keyword>
<sequence>MQLLNTLYITTPESYLRLDNDTLRVEVDRETRLRVPLHHLQAVVCFGHVGLSAPLMHRLADEGIALVLLDDNGRFKARLEGATAGNVLLRQAHHACVKDAIFTLATARACVAGKVKNARQVLMRGAREAKLDEEAAMLTRGADDLAATLRALPGATDLDVLRGLEGEAARQYFGALNFVVKPEQRKWFQMDGRSRRPPRDRMNALLSFLYAMWMNDCRSAIEAAGLDPQLGFLHAVRPGRAALALDLVEEFRPLADRLALTLVNRGQLDEDDFVVREGGAVSLDGDARKAVVVAFQERKREEINHPVLAQAVPLGMVPLVQARLMARAVRESPLASQAGSCRDVPGYVPFLVK</sequence>
<evidence type="ECO:0000313" key="12">
    <source>
        <dbReference type="Proteomes" id="UP000294593"/>
    </source>
</evidence>
<keyword evidence="5 10" id="KW-0460">Magnesium</keyword>
<keyword evidence="4 10" id="KW-0378">Hydrolase</keyword>
<comment type="cofactor">
    <cofactor evidence="10">
        <name>Mg(2+)</name>
        <dbReference type="ChEBI" id="CHEBI:18420"/>
    </cofactor>
    <cofactor evidence="10">
        <name>Mn(2+)</name>
        <dbReference type="ChEBI" id="CHEBI:29035"/>
    </cofactor>
</comment>
<feature type="binding site" evidence="10">
    <location>
        <position position="234"/>
    </location>
    <ligand>
        <name>Mn(2+)</name>
        <dbReference type="ChEBI" id="CHEBI:29035"/>
    </ligand>
</feature>
<dbReference type="Gene3D" id="1.20.120.920">
    <property type="entry name" value="CRISPR-associated endonuclease Cas1, C-terminal domain"/>
    <property type="match status" value="1"/>
</dbReference>
<keyword evidence="8 10" id="KW-0464">Manganese</keyword>
<dbReference type="NCBIfam" id="TIGR03640">
    <property type="entry name" value="cas1_DVULG"/>
    <property type="match status" value="1"/>
</dbReference>
<keyword evidence="6 10" id="KW-0051">Antiviral defense</keyword>
<dbReference type="InterPro" id="IPR042211">
    <property type="entry name" value="CRISPR-assoc_Cas1_N"/>
</dbReference>
<dbReference type="InterPro" id="IPR019856">
    <property type="entry name" value="CRISPR-assoc_Cas1_DVULG"/>
</dbReference>
<comment type="caution">
    <text evidence="11">The sequence shown here is derived from an EMBL/GenBank/DDBJ whole genome shotgun (WGS) entry which is preliminary data.</text>
</comment>
<dbReference type="GO" id="GO:0046872">
    <property type="term" value="F:metal ion binding"/>
    <property type="evidence" value="ECO:0007669"/>
    <property type="project" value="UniProtKB-UniRule"/>
</dbReference>
<dbReference type="GO" id="GO:0003677">
    <property type="term" value="F:DNA binding"/>
    <property type="evidence" value="ECO:0007669"/>
    <property type="project" value="UniProtKB-KW"/>
</dbReference>
<evidence type="ECO:0000256" key="10">
    <source>
        <dbReference type="HAMAP-Rule" id="MF_01470"/>
    </source>
</evidence>
<evidence type="ECO:0000256" key="1">
    <source>
        <dbReference type="ARBA" id="ARBA00022722"/>
    </source>
</evidence>
<dbReference type="PANTHER" id="PTHR34353">
    <property type="entry name" value="CRISPR-ASSOCIATED ENDONUCLEASE CAS1 1"/>
    <property type="match status" value="1"/>
</dbReference>
<evidence type="ECO:0000256" key="2">
    <source>
        <dbReference type="ARBA" id="ARBA00022723"/>
    </source>
</evidence>
<proteinExistence type="inferred from homology"/>
<comment type="similarity">
    <text evidence="10">Belongs to the CRISPR-associated endonuclease Cas1 family.</text>
</comment>
<dbReference type="GO" id="GO:0051607">
    <property type="term" value="P:defense response to virus"/>
    <property type="evidence" value="ECO:0007669"/>
    <property type="project" value="UniProtKB-UniRule"/>
</dbReference>
<dbReference type="RefSeq" id="WP_133608430.1">
    <property type="nucleotide sequence ID" value="NZ_SNXW01000004.1"/>
</dbReference>
<dbReference type="PANTHER" id="PTHR34353:SF2">
    <property type="entry name" value="CRISPR-ASSOCIATED ENDONUCLEASE CAS1 1"/>
    <property type="match status" value="1"/>
</dbReference>
<evidence type="ECO:0000256" key="7">
    <source>
        <dbReference type="ARBA" id="ARBA00023125"/>
    </source>
</evidence>
<evidence type="ECO:0000256" key="3">
    <source>
        <dbReference type="ARBA" id="ARBA00022759"/>
    </source>
</evidence>
<dbReference type="InterPro" id="IPR002729">
    <property type="entry name" value="CRISPR-assoc_Cas1"/>
</dbReference>
<dbReference type="InterPro" id="IPR050646">
    <property type="entry name" value="Cas1"/>
</dbReference>
<dbReference type="EMBL" id="SNXW01000004">
    <property type="protein sequence ID" value="TDP83721.1"/>
    <property type="molecule type" value="Genomic_DNA"/>
</dbReference>
<protein>
    <recommendedName>
        <fullName evidence="10">CRISPR-associated endonuclease Cas1</fullName>
        <ecNumber evidence="10">3.1.-.-</ecNumber>
    </recommendedName>
</protein>
<keyword evidence="3 10" id="KW-0255">Endonuclease</keyword>
<name>A0A4R6RC31_9BURK</name>
<dbReference type="NCBIfam" id="TIGR00287">
    <property type="entry name" value="cas1"/>
    <property type="match status" value="1"/>
</dbReference>
<reference evidence="11 12" key="1">
    <citation type="submission" date="2019-03" db="EMBL/GenBank/DDBJ databases">
        <title>Genomic Encyclopedia of Type Strains, Phase IV (KMG-IV): sequencing the most valuable type-strain genomes for metagenomic binning, comparative biology and taxonomic classification.</title>
        <authorList>
            <person name="Goeker M."/>
        </authorList>
    </citation>
    <scope>NUCLEOTIDE SEQUENCE [LARGE SCALE GENOMIC DNA]</scope>
    <source>
        <strain evidence="11 12">DSM 11901</strain>
    </source>
</reference>
<feature type="binding site" evidence="10">
    <location>
        <position position="249"/>
    </location>
    <ligand>
        <name>Mn(2+)</name>
        <dbReference type="ChEBI" id="CHEBI:29035"/>
    </ligand>
</feature>
<evidence type="ECO:0000256" key="6">
    <source>
        <dbReference type="ARBA" id="ARBA00023118"/>
    </source>
</evidence>
<dbReference type="EC" id="3.1.-.-" evidence="10"/>
<evidence type="ECO:0000256" key="8">
    <source>
        <dbReference type="ARBA" id="ARBA00023211"/>
    </source>
</evidence>
<dbReference type="HAMAP" id="MF_01470">
    <property type="entry name" value="Cas1"/>
    <property type="match status" value="1"/>
</dbReference>
<evidence type="ECO:0000256" key="9">
    <source>
        <dbReference type="ARBA" id="ARBA00038592"/>
    </source>
</evidence>
<dbReference type="GO" id="GO:0016787">
    <property type="term" value="F:hydrolase activity"/>
    <property type="evidence" value="ECO:0007669"/>
    <property type="project" value="UniProtKB-KW"/>
</dbReference>
<dbReference type="Proteomes" id="UP000294593">
    <property type="component" value="Unassembled WGS sequence"/>
</dbReference>
<dbReference type="GO" id="GO:0043571">
    <property type="term" value="P:maintenance of CRISPR repeat elements"/>
    <property type="evidence" value="ECO:0007669"/>
    <property type="project" value="UniProtKB-UniRule"/>
</dbReference>
<keyword evidence="7 10" id="KW-0238">DNA-binding</keyword>
<dbReference type="CDD" id="cd09721">
    <property type="entry name" value="Cas1_I-C"/>
    <property type="match status" value="1"/>
</dbReference>
<evidence type="ECO:0000313" key="11">
    <source>
        <dbReference type="EMBL" id="TDP83721.1"/>
    </source>
</evidence>
<dbReference type="Gene3D" id="3.100.10.20">
    <property type="entry name" value="CRISPR-associated endonuclease Cas1, N-terminal domain"/>
    <property type="match status" value="1"/>
</dbReference>
<comment type="subunit">
    <text evidence="9 10">Homodimer, forms a heterotetramer with a Cas2 homodimer.</text>
</comment>
<dbReference type="OrthoDB" id="9803119at2"/>
<dbReference type="AlphaFoldDB" id="A0A4R6RC31"/>
<evidence type="ECO:0000256" key="5">
    <source>
        <dbReference type="ARBA" id="ARBA00022842"/>
    </source>
</evidence>
<keyword evidence="12" id="KW-1185">Reference proteome</keyword>